<dbReference type="Proteomes" id="UP000005316">
    <property type="component" value="Unassembled WGS sequence"/>
</dbReference>
<dbReference type="AlphaFoldDB" id="F9DVW5"/>
<dbReference type="EMBL" id="AFPZ01000095">
    <property type="protein sequence ID" value="EGQ22346.1"/>
    <property type="molecule type" value="Genomic_DNA"/>
</dbReference>
<sequence length="51" mass="5890">MFFGSDWRHFSAIQQNSVPFSSFHCSITKEKAVTERQLQLSVTALWDNISL</sequence>
<evidence type="ECO:0000313" key="2">
    <source>
        <dbReference type="Proteomes" id="UP000005316"/>
    </source>
</evidence>
<evidence type="ECO:0000313" key="1">
    <source>
        <dbReference type="EMBL" id="EGQ22346.1"/>
    </source>
</evidence>
<dbReference type="HOGENOM" id="CLU_3104005_0_0_9"/>
<organism evidence="1 2">
    <name type="scientific">Sporosarcina newyorkensis 2681</name>
    <dbReference type="NCBI Taxonomy" id="1027292"/>
    <lineage>
        <taxon>Bacteria</taxon>
        <taxon>Bacillati</taxon>
        <taxon>Bacillota</taxon>
        <taxon>Bacilli</taxon>
        <taxon>Bacillales</taxon>
        <taxon>Caryophanaceae</taxon>
        <taxon>Sporosarcina</taxon>
    </lineage>
</organism>
<accession>F9DVW5</accession>
<gene>
    <name evidence="1" type="ORF">HMPREF9372_2946</name>
</gene>
<proteinExistence type="predicted"/>
<comment type="caution">
    <text evidence="1">The sequence shown here is derived from an EMBL/GenBank/DDBJ whole genome shotgun (WGS) entry which is preliminary data.</text>
</comment>
<protein>
    <submittedName>
        <fullName evidence="1">Uncharacterized protein</fullName>
    </submittedName>
</protein>
<reference evidence="1 2" key="1">
    <citation type="submission" date="2011-04" db="EMBL/GenBank/DDBJ databases">
        <authorList>
            <person name="Muzny D."/>
            <person name="Qin X."/>
            <person name="Deng J."/>
            <person name="Jiang H."/>
            <person name="Liu Y."/>
            <person name="Qu J."/>
            <person name="Song X.-Z."/>
            <person name="Zhang L."/>
            <person name="Thornton R."/>
            <person name="Coyle M."/>
            <person name="Francisco L."/>
            <person name="Jackson L."/>
            <person name="Javaid M."/>
            <person name="Korchina V."/>
            <person name="Kovar C."/>
            <person name="Mata R."/>
            <person name="Mathew T."/>
            <person name="Ngo R."/>
            <person name="Nguyen L."/>
            <person name="Nguyen N."/>
            <person name="Okwuonu G."/>
            <person name="Ongeri F."/>
            <person name="Pham C."/>
            <person name="Simmons D."/>
            <person name="Wilczek-Boney K."/>
            <person name="Hale W."/>
            <person name="Jakkamsetti A."/>
            <person name="Pham P."/>
            <person name="Ruth R."/>
            <person name="San Lucas F."/>
            <person name="Warren J."/>
            <person name="Zhang J."/>
            <person name="Zhao Z."/>
            <person name="Zhou C."/>
            <person name="Zhu D."/>
            <person name="Lee S."/>
            <person name="Bess C."/>
            <person name="Blankenburg K."/>
            <person name="Forbes L."/>
            <person name="Fu Q."/>
            <person name="Gubbala S."/>
            <person name="Hirani K."/>
            <person name="Jayaseelan J.C."/>
            <person name="Lara F."/>
            <person name="Munidasa M."/>
            <person name="Palculict T."/>
            <person name="Patil S."/>
            <person name="Pu L.-L."/>
            <person name="Saada N."/>
            <person name="Tang L."/>
            <person name="Weissenberger G."/>
            <person name="Zhu Y."/>
            <person name="Hemphill L."/>
            <person name="Shang Y."/>
            <person name="Youmans B."/>
            <person name="Ayvaz T."/>
            <person name="Ross M."/>
            <person name="Santibanez J."/>
            <person name="Aqrawi P."/>
            <person name="Gross S."/>
            <person name="Joshi V."/>
            <person name="Fowler G."/>
            <person name="Nazareth L."/>
            <person name="Reid J."/>
            <person name="Worley K."/>
            <person name="Petrosino J."/>
            <person name="Highlander S."/>
            <person name="Gibbs R."/>
        </authorList>
    </citation>
    <scope>NUCLEOTIDE SEQUENCE [LARGE SCALE GENOMIC DNA]</scope>
    <source>
        <strain evidence="1 2">2681</strain>
    </source>
</reference>
<name>F9DVW5_9BACL</name>